<dbReference type="OrthoDB" id="9889743at2"/>
<dbReference type="AlphaFoldDB" id="B5YA31"/>
<protein>
    <submittedName>
        <fullName evidence="1">Uncharacterized protein</fullName>
    </submittedName>
</protein>
<name>B5YA31_COPPD</name>
<reference evidence="2" key="1">
    <citation type="submission" date="2008-08" db="EMBL/GenBank/DDBJ databases">
        <title>The complete genome sequence of Coprothermobacter proteolyticus strain ATCC 5245 / DSM 5265 / BT.</title>
        <authorList>
            <person name="Dodson R.J."/>
            <person name="Durkin A.S."/>
            <person name="Wu M."/>
            <person name="Eisen J."/>
            <person name="Sutton G."/>
        </authorList>
    </citation>
    <scope>NUCLEOTIDE SEQUENCE [LARGE SCALE GENOMIC DNA]</scope>
    <source>
        <strain evidence="2">ATCC 35245 / DSM 5265 / OCM 4 / BT</strain>
    </source>
</reference>
<evidence type="ECO:0000313" key="2">
    <source>
        <dbReference type="Proteomes" id="UP000001732"/>
    </source>
</evidence>
<dbReference type="KEGG" id="cpo:COPRO5265_1327"/>
<dbReference type="STRING" id="309798.COPRO5265_1327"/>
<evidence type="ECO:0000313" key="1">
    <source>
        <dbReference type="EMBL" id="ACI17946.1"/>
    </source>
</evidence>
<organism evidence="1 2">
    <name type="scientific">Coprothermobacter proteolyticus (strain ATCC 35245 / DSM 5265 / OCM 4 / BT)</name>
    <dbReference type="NCBI Taxonomy" id="309798"/>
    <lineage>
        <taxon>Bacteria</taxon>
        <taxon>Pseudomonadati</taxon>
        <taxon>Coprothermobacterota</taxon>
        <taxon>Coprothermobacteria</taxon>
        <taxon>Coprothermobacterales</taxon>
        <taxon>Coprothermobacteraceae</taxon>
        <taxon>Coprothermobacter</taxon>
    </lineage>
</organism>
<keyword evidence="2" id="KW-1185">Reference proteome</keyword>
<sequence>MGTISAELDGEQLYITVDDSSVFLVDPEHDVREEPWGFAIGHKSAMDMSVYRYARYVGKNLIVCFGPWNGNSFELFNRTWIGVQENQLVAIEVFFHEEGNFIVGIVPVELSPDRTGIIQPLESSLSISMNAVYEIRAKYMLPKLMNTDLYLKYERYLLEGLNHD</sequence>
<gene>
    <name evidence="1" type="ordered locus">COPRO5265_1327</name>
</gene>
<dbReference type="EMBL" id="CP001145">
    <property type="protein sequence ID" value="ACI17946.1"/>
    <property type="molecule type" value="Genomic_DNA"/>
</dbReference>
<reference evidence="1 2" key="2">
    <citation type="journal article" date="2014" name="Genome Announc.">
        <title>Complete Genome Sequence of Coprothermobacter proteolyticus DSM 5265.</title>
        <authorList>
            <person name="Alexiev A."/>
            <person name="Coil D.A."/>
            <person name="Badger J.H."/>
            <person name="Enticknap J."/>
            <person name="Ward N."/>
            <person name="Robb F.T."/>
            <person name="Eisen J.A."/>
        </authorList>
    </citation>
    <scope>NUCLEOTIDE SEQUENCE [LARGE SCALE GENOMIC DNA]</scope>
    <source>
        <strain evidence="2">ATCC 35245 / DSM 5265 / OCM 4 / BT</strain>
    </source>
</reference>
<dbReference type="Proteomes" id="UP000001732">
    <property type="component" value="Chromosome"/>
</dbReference>
<proteinExistence type="predicted"/>
<accession>B5YA31</accession>